<gene>
    <name evidence="1" type="ORF">Bca52824_015764</name>
</gene>
<protein>
    <submittedName>
        <fullName evidence="1">Uncharacterized protein</fullName>
    </submittedName>
</protein>
<reference evidence="1 2" key="1">
    <citation type="submission" date="2020-02" db="EMBL/GenBank/DDBJ databases">
        <authorList>
            <person name="Ma Q."/>
            <person name="Huang Y."/>
            <person name="Song X."/>
            <person name="Pei D."/>
        </authorList>
    </citation>
    <scope>NUCLEOTIDE SEQUENCE [LARGE SCALE GENOMIC DNA]</scope>
    <source>
        <strain evidence="1">Sxm20200214</strain>
        <tissue evidence="1">Leaf</tissue>
    </source>
</reference>
<comment type="caution">
    <text evidence="1">The sequence shown here is derived from an EMBL/GenBank/DDBJ whole genome shotgun (WGS) entry which is preliminary data.</text>
</comment>
<organism evidence="1 2">
    <name type="scientific">Brassica carinata</name>
    <name type="common">Ethiopian mustard</name>
    <name type="synonym">Abyssinian cabbage</name>
    <dbReference type="NCBI Taxonomy" id="52824"/>
    <lineage>
        <taxon>Eukaryota</taxon>
        <taxon>Viridiplantae</taxon>
        <taxon>Streptophyta</taxon>
        <taxon>Embryophyta</taxon>
        <taxon>Tracheophyta</taxon>
        <taxon>Spermatophyta</taxon>
        <taxon>Magnoliopsida</taxon>
        <taxon>eudicotyledons</taxon>
        <taxon>Gunneridae</taxon>
        <taxon>Pentapetalae</taxon>
        <taxon>rosids</taxon>
        <taxon>malvids</taxon>
        <taxon>Brassicales</taxon>
        <taxon>Brassicaceae</taxon>
        <taxon>Brassiceae</taxon>
        <taxon>Brassica</taxon>
    </lineage>
</organism>
<dbReference type="AlphaFoldDB" id="A0A8X7W2M4"/>
<evidence type="ECO:0000313" key="1">
    <source>
        <dbReference type="EMBL" id="KAG2322551.1"/>
    </source>
</evidence>
<name>A0A8X7W2M4_BRACI</name>
<dbReference type="Proteomes" id="UP000886595">
    <property type="component" value="Unassembled WGS sequence"/>
</dbReference>
<proteinExistence type="predicted"/>
<dbReference type="EMBL" id="JAAMPC010000003">
    <property type="protein sequence ID" value="KAG2322551.1"/>
    <property type="molecule type" value="Genomic_DNA"/>
</dbReference>
<keyword evidence="2" id="KW-1185">Reference proteome</keyword>
<accession>A0A8X7W2M4</accession>
<sequence length="63" mass="6889">MKKYSPINVFPDGYNDEGLSVGVVCGGKRKRDVDVMYNSATLVNLESTIKVEECESVGSCENL</sequence>
<evidence type="ECO:0000313" key="2">
    <source>
        <dbReference type="Proteomes" id="UP000886595"/>
    </source>
</evidence>